<dbReference type="OrthoDB" id="9807535at2"/>
<dbReference type="PANTHER" id="PTHR35174">
    <property type="entry name" value="BLL7171 PROTEIN-RELATED"/>
    <property type="match status" value="1"/>
</dbReference>
<evidence type="ECO:0000313" key="2">
    <source>
        <dbReference type="EMBL" id="APG03575.1"/>
    </source>
</evidence>
<dbReference type="Gene3D" id="3.30.70.1060">
    <property type="entry name" value="Dimeric alpha+beta barrel"/>
    <property type="match status" value="1"/>
</dbReference>
<protein>
    <submittedName>
        <fullName evidence="2">Dehydrogenase</fullName>
    </submittedName>
</protein>
<dbReference type="PANTHER" id="PTHR35174:SF4">
    <property type="entry name" value="BLL7163 PROTEIN"/>
    <property type="match status" value="1"/>
</dbReference>
<proteinExistence type="inferred from homology"/>
<dbReference type="EMBL" id="CP017480">
    <property type="protein sequence ID" value="APG03575.1"/>
    <property type="molecule type" value="Genomic_DNA"/>
</dbReference>
<organism evidence="2 3">
    <name type="scientific">Luteibacter rhizovicinus DSM 16549</name>
    <dbReference type="NCBI Taxonomy" id="1440763"/>
    <lineage>
        <taxon>Bacteria</taxon>
        <taxon>Pseudomonadati</taxon>
        <taxon>Pseudomonadota</taxon>
        <taxon>Gammaproteobacteria</taxon>
        <taxon>Lysobacterales</taxon>
        <taxon>Rhodanobacteraceae</taxon>
        <taxon>Luteibacter</taxon>
    </lineage>
</organism>
<dbReference type="KEGG" id="lrz:BJI69_06415"/>
<dbReference type="STRING" id="1440763.BJI69_06415"/>
<gene>
    <name evidence="2" type="ORF">BJI69_06415</name>
</gene>
<dbReference type="Proteomes" id="UP000182987">
    <property type="component" value="Chromosome"/>
</dbReference>
<reference evidence="3" key="1">
    <citation type="submission" date="2016-09" db="EMBL/GenBank/DDBJ databases">
        <authorList>
            <person name="Lysoe E."/>
        </authorList>
    </citation>
    <scope>NUCLEOTIDE SEQUENCE [LARGE SCALE GENOMIC DNA]</scope>
    <source>
        <strain evidence="3">LJ96T</strain>
    </source>
</reference>
<dbReference type="InterPro" id="IPR011008">
    <property type="entry name" value="Dimeric_a/b-barrel"/>
</dbReference>
<sequence length="143" mass="15973">MRFMVILKATKASEAGDMPSEALMTAMIKFNEDMVKAGVLLAADGLRPSSDGARVRFDGDRREVIDGPFAETRELVAGYWLIQVRSLDEAIEWMKRAPNPMEGEASEIEIRRMFEMDDFGEESLTAEARATVERMHAEVAAKS</sequence>
<dbReference type="PATRIC" id="fig|1440763.5.peg.50"/>
<evidence type="ECO:0000313" key="3">
    <source>
        <dbReference type="Proteomes" id="UP000182987"/>
    </source>
</evidence>
<dbReference type="RefSeq" id="WP_046965729.1">
    <property type="nucleotide sequence ID" value="NZ_CP017480.1"/>
</dbReference>
<dbReference type="SUPFAM" id="SSF54909">
    <property type="entry name" value="Dimeric alpha+beta barrel"/>
    <property type="match status" value="1"/>
</dbReference>
<dbReference type="AlphaFoldDB" id="A0A0G9HM45"/>
<comment type="similarity">
    <text evidence="1">Belongs to the YciI family.</text>
</comment>
<keyword evidence="3" id="KW-1185">Reference proteome</keyword>
<name>A0A0G9HM45_9GAMM</name>
<dbReference type="InterPro" id="IPR005545">
    <property type="entry name" value="YCII"/>
</dbReference>
<accession>A0A0G9HM45</accession>
<evidence type="ECO:0000256" key="1">
    <source>
        <dbReference type="ARBA" id="ARBA00007689"/>
    </source>
</evidence>
<dbReference type="Pfam" id="PF03795">
    <property type="entry name" value="YCII"/>
    <property type="match status" value="1"/>
</dbReference>